<dbReference type="SUPFAM" id="SSF53474">
    <property type="entry name" value="alpha/beta-Hydrolases"/>
    <property type="match status" value="1"/>
</dbReference>
<keyword evidence="3" id="KW-1185">Reference proteome</keyword>
<accession>A0ABX8CZH9</accession>
<dbReference type="PANTHER" id="PTHR32015:SF1">
    <property type="entry name" value="LIPASE"/>
    <property type="match status" value="1"/>
</dbReference>
<dbReference type="Proteomes" id="UP000683310">
    <property type="component" value="Chromosome"/>
</dbReference>
<feature type="signal peptide" evidence="1">
    <location>
        <begin position="1"/>
        <end position="17"/>
    </location>
</feature>
<protein>
    <submittedName>
        <fullName evidence="2">Lipase</fullName>
    </submittedName>
</protein>
<sequence>MAFLAILGITTTGTAHAEYPVTFNFFAGIPNELLDPGGSLPGANDWSCKTTAAHPDPVVLIHGTAGGAQTNWGAYAPLLANEGYCVFALTYGALDVPWPLNALGGMKPIPESAAQLAAFVDRVRSATGAAQVDFVAHSQGNTVGNYYIKRLGGAGKVNRFAAIAPPWLGIFGDQMNVVRAFGERLGATPDQIDNLATMGVICQACPEMLGNSSFMNALNADGVYDPSVTYTNLASNFDEAVWPSIALVAGPNVTNDLMQDGCATDFSDHMAIAGSRRAAMMTLNALDPAHPRPVPCEFVPPITGA</sequence>
<dbReference type="PANTHER" id="PTHR32015">
    <property type="entry name" value="FASTING INDUCED LIPASE"/>
    <property type="match status" value="1"/>
</dbReference>
<evidence type="ECO:0000313" key="2">
    <source>
        <dbReference type="EMBL" id="QVI24736.1"/>
    </source>
</evidence>
<dbReference type="EMBL" id="CP074371">
    <property type="protein sequence ID" value="QVI24736.1"/>
    <property type="molecule type" value="Genomic_DNA"/>
</dbReference>
<name>A0ABX8CZH9_9NOCA</name>
<proteinExistence type="predicted"/>
<gene>
    <name evidence="2" type="ORF">KHQ06_08390</name>
</gene>
<organism evidence="2 3">
    <name type="scientific">Nocardia tengchongensis</name>
    <dbReference type="NCBI Taxonomy" id="2055889"/>
    <lineage>
        <taxon>Bacteria</taxon>
        <taxon>Bacillati</taxon>
        <taxon>Actinomycetota</taxon>
        <taxon>Actinomycetes</taxon>
        <taxon>Mycobacteriales</taxon>
        <taxon>Nocardiaceae</taxon>
        <taxon>Nocardia</taxon>
    </lineage>
</organism>
<reference evidence="2 3" key="1">
    <citation type="submission" date="2021-04" db="EMBL/GenBank/DDBJ databases">
        <title>Nocardia tengchongensis.</title>
        <authorList>
            <person name="Zhuang k."/>
            <person name="Ran Y."/>
            <person name="Li W."/>
        </authorList>
    </citation>
    <scope>NUCLEOTIDE SEQUENCE [LARGE SCALE GENOMIC DNA]</scope>
    <source>
        <strain evidence="2 3">CFH S0057</strain>
    </source>
</reference>
<evidence type="ECO:0000256" key="1">
    <source>
        <dbReference type="SAM" id="SignalP"/>
    </source>
</evidence>
<evidence type="ECO:0000313" key="3">
    <source>
        <dbReference type="Proteomes" id="UP000683310"/>
    </source>
</evidence>
<dbReference type="Gene3D" id="3.40.50.1820">
    <property type="entry name" value="alpha/beta hydrolase"/>
    <property type="match status" value="1"/>
</dbReference>
<keyword evidence="1" id="KW-0732">Signal</keyword>
<dbReference type="Pfam" id="PF01674">
    <property type="entry name" value="Lipase_2"/>
    <property type="match status" value="1"/>
</dbReference>
<dbReference type="InterPro" id="IPR029058">
    <property type="entry name" value="AB_hydrolase_fold"/>
</dbReference>
<feature type="chain" id="PRO_5045423635" evidence="1">
    <location>
        <begin position="18"/>
        <end position="305"/>
    </location>
</feature>
<dbReference type="InterPro" id="IPR002918">
    <property type="entry name" value="Lipase_EstA/Esterase_EstB"/>
</dbReference>